<reference evidence="1 2" key="1">
    <citation type="submission" date="2011-06" db="EMBL/GenBank/DDBJ databases">
        <title>The draft genome of Thiorhodococcus drewsii AZ1.</title>
        <authorList>
            <consortium name="US DOE Joint Genome Institute (JGI-PGF)"/>
            <person name="Lucas S."/>
            <person name="Han J."/>
            <person name="Lapidus A."/>
            <person name="Cheng J.-F."/>
            <person name="Goodwin L."/>
            <person name="Pitluck S."/>
            <person name="Peters L."/>
            <person name="Land M.L."/>
            <person name="Hauser L."/>
            <person name="Vogl K."/>
            <person name="Liu Z."/>
            <person name="Imhoff J."/>
            <person name="Thiel V."/>
            <person name="Frigaard N.-U."/>
            <person name="Bryant D.A."/>
            <person name="Woyke T.J."/>
        </authorList>
    </citation>
    <scope>NUCLEOTIDE SEQUENCE [LARGE SCALE GENOMIC DNA]</scope>
    <source>
        <strain evidence="1 2">AZ1</strain>
    </source>
</reference>
<evidence type="ECO:0000313" key="2">
    <source>
        <dbReference type="Proteomes" id="UP000004200"/>
    </source>
</evidence>
<comment type="caution">
    <text evidence="1">The sequence shown here is derived from an EMBL/GenBank/DDBJ whole genome shotgun (WGS) entry which is preliminary data.</text>
</comment>
<proteinExistence type="predicted"/>
<accession>G2E466</accession>
<keyword evidence="2" id="KW-1185">Reference proteome</keyword>
<dbReference type="GO" id="GO:0004784">
    <property type="term" value="F:superoxide dismutase activity"/>
    <property type="evidence" value="ECO:0007669"/>
    <property type="project" value="InterPro"/>
</dbReference>
<name>G2E466_9GAMM</name>
<dbReference type="RefSeq" id="WP_007041792.1">
    <property type="nucleotide sequence ID" value="NZ_AFWT01000023.1"/>
</dbReference>
<organism evidence="1 2">
    <name type="scientific">Thiorhodococcus drewsii AZ1</name>
    <dbReference type="NCBI Taxonomy" id="765913"/>
    <lineage>
        <taxon>Bacteria</taxon>
        <taxon>Pseudomonadati</taxon>
        <taxon>Pseudomonadota</taxon>
        <taxon>Gammaproteobacteria</taxon>
        <taxon>Chromatiales</taxon>
        <taxon>Chromatiaceae</taxon>
        <taxon>Thiorhodococcus</taxon>
    </lineage>
</organism>
<dbReference type="SUPFAM" id="SSF109770">
    <property type="entry name" value="Nickel-containing superoxide dismutase, NiSOD"/>
    <property type="match status" value="1"/>
</dbReference>
<sequence length="76" mass="8450">MMTSPLRENVDAHPQPATADQAQLMRLVAEKERHAEVVKVEVRVVWGDYFKAPPFEQIPGVHDSGGRSVGARWVLG</sequence>
<dbReference type="Gene3D" id="1.20.120.400">
    <property type="entry name" value="Nickel-containing superoxide dismutase"/>
    <property type="match status" value="1"/>
</dbReference>
<dbReference type="OrthoDB" id="9790847at2"/>
<dbReference type="InterPro" id="IPR036502">
    <property type="entry name" value="NiSOD_sf"/>
</dbReference>
<dbReference type="InterPro" id="IPR014123">
    <property type="entry name" value="Superoxide_dismutase_Ni-type"/>
</dbReference>
<protein>
    <submittedName>
        <fullName evidence="1">Superoxide dismutase Ni-type</fullName>
    </submittedName>
</protein>
<dbReference type="AlphaFoldDB" id="G2E466"/>
<dbReference type="EMBL" id="AFWT01000023">
    <property type="protein sequence ID" value="EGV29793.1"/>
    <property type="molecule type" value="Genomic_DNA"/>
</dbReference>
<dbReference type="Pfam" id="PF09055">
    <property type="entry name" value="Sod_Ni"/>
    <property type="match status" value="1"/>
</dbReference>
<dbReference type="Proteomes" id="UP000004200">
    <property type="component" value="Unassembled WGS sequence"/>
</dbReference>
<gene>
    <name evidence="1" type="ORF">ThidrDRAFT_3079</name>
</gene>
<dbReference type="GO" id="GO:0016151">
    <property type="term" value="F:nickel cation binding"/>
    <property type="evidence" value="ECO:0007669"/>
    <property type="project" value="InterPro"/>
</dbReference>
<evidence type="ECO:0000313" key="1">
    <source>
        <dbReference type="EMBL" id="EGV29793.1"/>
    </source>
</evidence>